<dbReference type="Gene3D" id="2.20.110.10">
    <property type="entry name" value="Histone H3 K4-specific methyltransferase SET7/9 N-terminal domain"/>
    <property type="match status" value="1"/>
</dbReference>
<evidence type="ECO:0008006" key="3">
    <source>
        <dbReference type="Google" id="ProtNLM"/>
    </source>
</evidence>
<dbReference type="PANTHER" id="PTHR43215:SF14">
    <property type="entry name" value="RADIAL SPOKE HEAD 1 HOMOLOG"/>
    <property type="match status" value="1"/>
</dbReference>
<dbReference type="EMBL" id="GIBP01009251">
    <property type="protein sequence ID" value="NDV38220.1"/>
    <property type="molecule type" value="Transcribed_RNA"/>
</dbReference>
<evidence type="ECO:0000256" key="1">
    <source>
        <dbReference type="ARBA" id="ARBA00022737"/>
    </source>
</evidence>
<dbReference type="SUPFAM" id="SSF82185">
    <property type="entry name" value="Histone H3 K4-specific methyltransferase SET7/9 N-terminal domain"/>
    <property type="match status" value="1"/>
</dbReference>
<organism evidence="2">
    <name type="scientific">Arcella intermedia</name>
    <dbReference type="NCBI Taxonomy" id="1963864"/>
    <lineage>
        <taxon>Eukaryota</taxon>
        <taxon>Amoebozoa</taxon>
        <taxon>Tubulinea</taxon>
        <taxon>Elardia</taxon>
        <taxon>Arcellinida</taxon>
        <taxon>Sphaerothecina</taxon>
        <taxon>Arcellidae</taxon>
        <taxon>Arcella</taxon>
    </lineage>
</organism>
<sequence>MHGQGTLVNHQTNTSYKGNWVNGIREGFGEQTFPTGEIYRGDWKAGAMDGEGMVLYPNQDRFQGHWENGNRVKGSFLMKNSGIIFKENWIQDTPGGYGQIEFNSGGRYVGEVKCTPFGKHQIKNFYIFRDGFVCTTK</sequence>
<dbReference type="PANTHER" id="PTHR43215">
    <property type="entry name" value="RADIAL SPOKE HEAD 1 HOMOLOG"/>
    <property type="match status" value="1"/>
</dbReference>
<reference evidence="2" key="1">
    <citation type="journal article" date="2020" name="J. Eukaryot. Microbiol.">
        <title>De novo Sequencing, Assembly and Annotation of the Transcriptome for the Free-Living Testate Amoeba Arcella intermedia.</title>
        <authorList>
            <person name="Ribeiro G.M."/>
            <person name="Porfirio-Sousa A.L."/>
            <person name="Maurer-Alcala X.X."/>
            <person name="Katz L.A."/>
            <person name="Lahr D.J.G."/>
        </authorList>
    </citation>
    <scope>NUCLEOTIDE SEQUENCE</scope>
</reference>
<dbReference type="AlphaFoldDB" id="A0A6B2LN11"/>
<evidence type="ECO:0000313" key="2">
    <source>
        <dbReference type="EMBL" id="NDV38220.1"/>
    </source>
</evidence>
<dbReference type="InterPro" id="IPR003409">
    <property type="entry name" value="MORN"/>
</dbReference>
<protein>
    <recommendedName>
        <fullName evidence="3">MORN repeat-containing protein 5</fullName>
    </recommendedName>
</protein>
<accession>A0A6B2LN11</accession>
<name>A0A6B2LN11_9EUKA</name>
<dbReference type="Pfam" id="PF02493">
    <property type="entry name" value="MORN"/>
    <property type="match status" value="4"/>
</dbReference>
<proteinExistence type="predicted"/>
<dbReference type="SMART" id="SM00698">
    <property type="entry name" value="MORN"/>
    <property type="match status" value="2"/>
</dbReference>
<keyword evidence="1" id="KW-0677">Repeat</keyword>